<gene>
    <name evidence="2" type="ORF">GCM10007071_37120</name>
</gene>
<dbReference type="RefSeq" id="WP_189578572.1">
    <property type="nucleotide sequence ID" value="NZ_BMXV01000011.1"/>
</dbReference>
<evidence type="ECO:0000313" key="2">
    <source>
        <dbReference type="EMBL" id="GGY86168.1"/>
    </source>
</evidence>
<dbReference type="Pfam" id="PF13338">
    <property type="entry name" value="AbiEi_4"/>
    <property type="match status" value="1"/>
</dbReference>
<feature type="domain" description="AbiEi antitoxin N-terminal" evidence="1">
    <location>
        <begin position="39"/>
        <end position="64"/>
    </location>
</feature>
<evidence type="ECO:0000259" key="1">
    <source>
        <dbReference type="Pfam" id="PF13338"/>
    </source>
</evidence>
<dbReference type="InterPro" id="IPR025159">
    <property type="entry name" value="AbiEi_N"/>
</dbReference>
<dbReference type="EMBL" id="BMXV01000011">
    <property type="protein sequence ID" value="GGY86168.1"/>
    <property type="molecule type" value="Genomic_DNA"/>
</dbReference>
<name>A0ABQ3BEB1_9GAMM</name>
<evidence type="ECO:0000313" key="3">
    <source>
        <dbReference type="Proteomes" id="UP000601597"/>
    </source>
</evidence>
<dbReference type="Proteomes" id="UP000601597">
    <property type="component" value="Unassembled WGS sequence"/>
</dbReference>
<reference evidence="3" key="1">
    <citation type="journal article" date="2019" name="Int. J. Syst. Evol. Microbiol.">
        <title>The Global Catalogue of Microorganisms (GCM) 10K type strain sequencing project: providing services to taxonomists for standard genome sequencing and annotation.</title>
        <authorList>
            <consortium name="The Broad Institute Genomics Platform"/>
            <consortium name="The Broad Institute Genome Sequencing Center for Infectious Disease"/>
            <person name="Wu L."/>
            <person name="Ma J."/>
        </authorList>
    </citation>
    <scope>NUCLEOTIDE SEQUENCE [LARGE SCALE GENOMIC DNA]</scope>
    <source>
        <strain evidence="3">KCTC 22280</strain>
    </source>
</reference>
<proteinExistence type="predicted"/>
<dbReference type="InterPro" id="IPR059220">
    <property type="entry name" value="AbiEi"/>
</dbReference>
<protein>
    <recommendedName>
        <fullName evidence="1">AbiEi antitoxin N-terminal domain-containing protein</fullName>
    </recommendedName>
</protein>
<accession>A0ABQ3BEB1</accession>
<sequence>MQPLQRLERWLISSQAESDGRLYPAAAFRSLVPDLSPGAYRALLHRAERRGLLERVCQGVYQYPGAPDQSGLILFHAAALLRARHFNYISLETVLSEAGLISQMPMSWITVVSTGRSAKVSCGRYGTIEFIHTERRMSDVVEHLHYDSARHLYRADNELALDDMHRFNRPTLDLVQETTDGSI</sequence>
<organism evidence="2 3">
    <name type="scientific">Marinobacter zhanjiangensis</name>
    <dbReference type="NCBI Taxonomy" id="578215"/>
    <lineage>
        <taxon>Bacteria</taxon>
        <taxon>Pseudomonadati</taxon>
        <taxon>Pseudomonadota</taxon>
        <taxon>Gammaproteobacteria</taxon>
        <taxon>Pseudomonadales</taxon>
        <taxon>Marinobacteraceae</taxon>
        <taxon>Marinobacter</taxon>
    </lineage>
</organism>
<keyword evidence="3" id="KW-1185">Reference proteome</keyword>
<comment type="caution">
    <text evidence="2">The sequence shown here is derived from an EMBL/GenBank/DDBJ whole genome shotgun (WGS) entry which is preliminary data.</text>
</comment>
<dbReference type="NCBIfam" id="NF047376">
    <property type="entry name" value="TAA_AbiEi"/>
    <property type="match status" value="1"/>
</dbReference>